<dbReference type="AlphaFoldDB" id="A0A517LZ88"/>
<gene>
    <name evidence="1" type="ORF">EC9_21210</name>
</gene>
<organism evidence="1 2">
    <name type="scientific">Rosistilla ulvae</name>
    <dbReference type="NCBI Taxonomy" id="1930277"/>
    <lineage>
        <taxon>Bacteria</taxon>
        <taxon>Pseudomonadati</taxon>
        <taxon>Planctomycetota</taxon>
        <taxon>Planctomycetia</taxon>
        <taxon>Pirellulales</taxon>
        <taxon>Pirellulaceae</taxon>
        <taxon>Rosistilla</taxon>
    </lineage>
</organism>
<proteinExistence type="predicted"/>
<sequence length="193" mass="20914">MTLIEPNTSAELTAGDPNTLGLALRLVWQEDRFGHVIELLRGGERTPLLQTVADPQQLPWPANPPLQQASLETIDGRLAILGVGLAGTSHWSISMETLAGDSEGLRIDCACRCTSLPESLGSSYRWADGVDCQTDAFAGILFRVDEACVQIAPDDQQTVASCSGDDRICEIRPESLGEGNAQTVRWCYQILLM</sequence>
<evidence type="ECO:0000313" key="2">
    <source>
        <dbReference type="Proteomes" id="UP000319557"/>
    </source>
</evidence>
<dbReference type="KEGG" id="ruv:EC9_21210"/>
<dbReference type="EMBL" id="CP036261">
    <property type="protein sequence ID" value="QDS87938.1"/>
    <property type="molecule type" value="Genomic_DNA"/>
</dbReference>
<protein>
    <submittedName>
        <fullName evidence="1">Uncharacterized protein</fullName>
    </submittedName>
</protein>
<dbReference type="RefSeq" id="WP_145344680.1">
    <property type="nucleotide sequence ID" value="NZ_CP036261.1"/>
</dbReference>
<dbReference type="OrthoDB" id="273982at2"/>
<reference evidence="1 2" key="1">
    <citation type="submission" date="2019-02" db="EMBL/GenBank/DDBJ databases">
        <title>Deep-cultivation of Planctomycetes and their phenomic and genomic characterization uncovers novel biology.</title>
        <authorList>
            <person name="Wiegand S."/>
            <person name="Jogler M."/>
            <person name="Boedeker C."/>
            <person name="Pinto D."/>
            <person name="Vollmers J."/>
            <person name="Rivas-Marin E."/>
            <person name="Kohn T."/>
            <person name="Peeters S.H."/>
            <person name="Heuer A."/>
            <person name="Rast P."/>
            <person name="Oberbeckmann S."/>
            <person name="Bunk B."/>
            <person name="Jeske O."/>
            <person name="Meyerdierks A."/>
            <person name="Storesund J.E."/>
            <person name="Kallscheuer N."/>
            <person name="Luecker S."/>
            <person name="Lage O.M."/>
            <person name="Pohl T."/>
            <person name="Merkel B.J."/>
            <person name="Hornburger P."/>
            <person name="Mueller R.-W."/>
            <person name="Bruemmer F."/>
            <person name="Labrenz M."/>
            <person name="Spormann A.M."/>
            <person name="Op den Camp H."/>
            <person name="Overmann J."/>
            <person name="Amann R."/>
            <person name="Jetten M.S.M."/>
            <person name="Mascher T."/>
            <person name="Medema M.H."/>
            <person name="Devos D.P."/>
            <person name="Kaster A.-K."/>
            <person name="Ovreas L."/>
            <person name="Rohde M."/>
            <person name="Galperin M.Y."/>
            <person name="Jogler C."/>
        </authorList>
    </citation>
    <scope>NUCLEOTIDE SEQUENCE [LARGE SCALE GENOMIC DNA]</scope>
    <source>
        <strain evidence="1 2">EC9</strain>
    </source>
</reference>
<evidence type="ECO:0000313" key="1">
    <source>
        <dbReference type="EMBL" id="QDS87938.1"/>
    </source>
</evidence>
<keyword evidence="2" id="KW-1185">Reference proteome</keyword>
<accession>A0A517LZ88</accession>
<name>A0A517LZ88_9BACT</name>
<dbReference type="Proteomes" id="UP000319557">
    <property type="component" value="Chromosome"/>
</dbReference>